<sequence>MSQKIAIPKSDLLMIANQALHDHDQYVEGIYATDVEEKNDVLIFKGDCFLDHQGLPTTKTNTVFNLFKFLAHELSTKFTIQEK</sequence>
<name>A0ABV7C6B2_9VIBR</name>
<evidence type="ECO:0000313" key="2">
    <source>
        <dbReference type="Proteomes" id="UP001595384"/>
    </source>
</evidence>
<dbReference type="RefSeq" id="WP_123015954.1">
    <property type="nucleotide sequence ID" value="NZ_AP024911.1"/>
</dbReference>
<keyword evidence="2" id="KW-1185">Reference proteome</keyword>
<dbReference type="Proteomes" id="UP001595384">
    <property type="component" value="Unassembled WGS sequence"/>
</dbReference>
<gene>
    <name evidence="1" type="ORF">ACFODT_06970</name>
</gene>
<dbReference type="NCBIfam" id="NF008265">
    <property type="entry name" value="PRK11037.1"/>
    <property type="match status" value="1"/>
</dbReference>
<protein>
    <submittedName>
        <fullName evidence="1">DUF2498 family protein</fullName>
    </submittedName>
</protein>
<dbReference type="Pfam" id="PF10692">
    <property type="entry name" value="DUF2498"/>
    <property type="match status" value="1"/>
</dbReference>
<accession>A0ABV7C6B2</accession>
<dbReference type="EMBL" id="JBHRSE010000042">
    <property type="protein sequence ID" value="MFC3023562.1"/>
    <property type="molecule type" value="Genomic_DNA"/>
</dbReference>
<dbReference type="InterPro" id="IPR038191">
    <property type="entry name" value="YciN_sf"/>
</dbReference>
<reference evidence="2" key="1">
    <citation type="journal article" date="2019" name="Int. J. Syst. Evol. Microbiol.">
        <title>The Global Catalogue of Microorganisms (GCM) 10K type strain sequencing project: providing services to taxonomists for standard genome sequencing and annotation.</title>
        <authorList>
            <consortium name="The Broad Institute Genomics Platform"/>
            <consortium name="The Broad Institute Genome Sequencing Center for Infectious Disease"/>
            <person name="Wu L."/>
            <person name="Ma J."/>
        </authorList>
    </citation>
    <scope>NUCLEOTIDE SEQUENCE [LARGE SCALE GENOMIC DNA]</scope>
    <source>
        <strain evidence="2">KCTC 62784</strain>
    </source>
</reference>
<organism evidence="1 2">
    <name type="scientific">Vibrio zhugei</name>
    <dbReference type="NCBI Taxonomy" id="2479546"/>
    <lineage>
        <taxon>Bacteria</taxon>
        <taxon>Pseudomonadati</taxon>
        <taxon>Pseudomonadota</taxon>
        <taxon>Gammaproteobacteria</taxon>
        <taxon>Vibrionales</taxon>
        <taxon>Vibrionaceae</taxon>
        <taxon>Vibrio</taxon>
    </lineage>
</organism>
<evidence type="ECO:0000313" key="1">
    <source>
        <dbReference type="EMBL" id="MFC3023562.1"/>
    </source>
</evidence>
<proteinExistence type="predicted"/>
<comment type="caution">
    <text evidence="1">The sequence shown here is derived from an EMBL/GenBank/DDBJ whole genome shotgun (WGS) entry which is preliminary data.</text>
</comment>
<dbReference type="Gene3D" id="3.30.300.360">
    <property type="entry name" value="Protein of unknown function (DUF2498)"/>
    <property type="match status" value="1"/>
</dbReference>
<dbReference type="InterPro" id="IPR019633">
    <property type="entry name" value="DUF2498"/>
</dbReference>